<dbReference type="InterPro" id="IPR036890">
    <property type="entry name" value="HATPase_C_sf"/>
</dbReference>
<dbReference type="Pfam" id="PF00512">
    <property type="entry name" value="HisKA"/>
    <property type="match status" value="1"/>
</dbReference>
<dbReference type="InterPro" id="IPR004358">
    <property type="entry name" value="Sig_transdc_His_kin-like_C"/>
</dbReference>
<feature type="domain" description="Histidine kinase" evidence="8">
    <location>
        <begin position="567"/>
        <end position="779"/>
    </location>
</feature>
<keyword evidence="3" id="KW-0597">Phosphoprotein</keyword>
<dbReference type="PANTHER" id="PTHR43711">
    <property type="entry name" value="TWO-COMPONENT HISTIDINE KINASE"/>
    <property type="match status" value="1"/>
</dbReference>
<protein>
    <recommendedName>
        <fullName evidence="2">histidine kinase</fullName>
        <ecNumber evidence="2">2.7.13.3</ecNumber>
    </recommendedName>
</protein>
<dbReference type="NCBIfam" id="TIGR00229">
    <property type="entry name" value="sensory_box"/>
    <property type="match status" value="1"/>
</dbReference>
<dbReference type="Gene3D" id="3.30.450.20">
    <property type="entry name" value="PAS domain"/>
    <property type="match status" value="1"/>
</dbReference>
<evidence type="ECO:0000256" key="4">
    <source>
        <dbReference type="ARBA" id="ARBA00022679"/>
    </source>
</evidence>
<gene>
    <name evidence="9" type="ORF">E1163_16655</name>
</gene>
<dbReference type="PROSITE" id="PS50109">
    <property type="entry name" value="HIS_KIN"/>
    <property type="match status" value="1"/>
</dbReference>
<dbReference type="EMBL" id="SMLW01000588">
    <property type="protein sequence ID" value="MTI26591.1"/>
    <property type="molecule type" value="Genomic_DNA"/>
</dbReference>
<feature type="transmembrane region" description="Helical" evidence="7">
    <location>
        <begin position="210"/>
        <end position="236"/>
    </location>
</feature>
<evidence type="ECO:0000313" key="9">
    <source>
        <dbReference type="EMBL" id="MTI26591.1"/>
    </source>
</evidence>
<dbReference type="CDD" id="cd00082">
    <property type="entry name" value="HisKA"/>
    <property type="match status" value="1"/>
</dbReference>
<organism evidence="9 10">
    <name type="scientific">Fulvivirga kasyanovii</name>
    <dbReference type="NCBI Taxonomy" id="396812"/>
    <lineage>
        <taxon>Bacteria</taxon>
        <taxon>Pseudomonadati</taxon>
        <taxon>Bacteroidota</taxon>
        <taxon>Cytophagia</taxon>
        <taxon>Cytophagales</taxon>
        <taxon>Fulvivirgaceae</taxon>
        <taxon>Fulvivirga</taxon>
    </lineage>
</organism>
<dbReference type="SUPFAM" id="SSF47384">
    <property type="entry name" value="Homodimeric domain of signal transducing histidine kinase"/>
    <property type="match status" value="1"/>
</dbReference>
<feature type="transmembrane region" description="Helical" evidence="7">
    <location>
        <begin position="183"/>
        <end position="203"/>
    </location>
</feature>
<dbReference type="SMART" id="SM00388">
    <property type="entry name" value="HisKA"/>
    <property type="match status" value="1"/>
</dbReference>
<name>A0ABW9RS98_9BACT</name>
<dbReference type="Pfam" id="PF02518">
    <property type="entry name" value="HATPase_c"/>
    <property type="match status" value="1"/>
</dbReference>
<dbReference type="InterPro" id="IPR000014">
    <property type="entry name" value="PAS"/>
</dbReference>
<proteinExistence type="predicted"/>
<dbReference type="EC" id="2.7.13.3" evidence="2"/>
<feature type="transmembrane region" description="Helical" evidence="7">
    <location>
        <begin position="307"/>
        <end position="325"/>
    </location>
</feature>
<feature type="transmembrane region" description="Helical" evidence="7">
    <location>
        <begin position="365"/>
        <end position="386"/>
    </location>
</feature>
<keyword evidence="7" id="KW-0812">Transmembrane</keyword>
<evidence type="ECO:0000256" key="1">
    <source>
        <dbReference type="ARBA" id="ARBA00000085"/>
    </source>
</evidence>
<accession>A0ABW9RS98</accession>
<evidence type="ECO:0000256" key="2">
    <source>
        <dbReference type="ARBA" id="ARBA00012438"/>
    </source>
</evidence>
<keyword evidence="10" id="KW-1185">Reference proteome</keyword>
<feature type="transmembrane region" description="Helical" evidence="7">
    <location>
        <begin position="248"/>
        <end position="266"/>
    </location>
</feature>
<dbReference type="InterPro" id="IPR050736">
    <property type="entry name" value="Sensor_HK_Regulatory"/>
</dbReference>
<comment type="caution">
    <text evidence="9">The sequence shown here is derived from an EMBL/GenBank/DDBJ whole genome shotgun (WGS) entry which is preliminary data.</text>
</comment>
<dbReference type="RefSeq" id="WP_155173604.1">
    <property type="nucleotide sequence ID" value="NZ_BAAAFL010000012.1"/>
</dbReference>
<keyword evidence="7" id="KW-1133">Transmembrane helix</keyword>
<dbReference type="Gene3D" id="2.60.40.2380">
    <property type="match status" value="1"/>
</dbReference>
<evidence type="ECO:0000256" key="7">
    <source>
        <dbReference type="SAM" id="Phobius"/>
    </source>
</evidence>
<dbReference type="PRINTS" id="PR00344">
    <property type="entry name" value="BCTRLSENSOR"/>
</dbReference>
<dbReference type="SUPFAM" id="SSF55785">
    <property type="entry name" value="PYP-like sensor domain (PAS domain)"/>
    <property type="match status" value="1"/>
</dbReference>
<evidence type="ECO:0000256" key="6">
    <source>
        <dbReference type="ARBA" id="ARBA00023012"/>
    </source>
</evidence>
<dbReference type="InterPro" id="IPR003594">
    <property type="entry name" value="HATPase_dom"/>
</dbReference>
<dbReference type="Pfam" id="PF07695">
    <property type="entry name" value="7TMR-DISM_7TM"/>
    <property type="match status" value="1"/>
</dbReference>
<feature type="transmembrane region" description="Helical" evidence="7">
    <location>
        <begin position="332"/>
        <end position="353"/>
    </location>
</feature>
<dbReference type="Gene3D" id="3.30.565.10">
    <property type="entry name" value="Histidine kinase-like ATPase, C-terminal domain"/>
    <property type="match status" value="1"/>
</dbReference>
<dbReference type="SMART" id="SM00387">
    <property type="entry name" value="HATPase_c"/>
    <property type="match status" value="1"/>
</dbReference>
<dbReference type="Proteomes" id="UP000798808">
    <property type="component" value="Unassembled WGS sequence"/>
</dbReference>
<comment type="catalytic activity">
    <reaction evidence="1">
        <text>ATP + protein L-histidine = ADP + protein N-phospho-L-histidine.</text>
        <dbReference type="EC" id="2.7.13.3"/>
    </reaction>
</comment>
<evidence type="ECO:0000256" key="5">
    <source>
        <dbReference type="ARBA" id="ARBA00022777"/>
    </source>
</evidence>
<dbReference type="InterPro" id="IPR005467">
    <property type="entry name" value="His_kinase_dom"/>
</dbReference>
<dbReference type="SUPFAM" id="SSF55874">
    <property type="entry name" value="ATPase domain of HSP90 chaperone/DNA topoisomerase II/histidine kinase"/>
    <property type="match status" value="1"/>
</dbReference>
<sequence length="779" mass="88815">MKSWCLLLVLTLIQSVGLGQNTLTLISHDREINLNNYLYAYVDTSSALTVEEVMALPAKSFKPIPKTGLRTNVTKDVIWVKLTVSNPHNTRADVIIDFIDPSLEHIELFKFTESGLLKYATGTGLNPRDKSVFTNRNSFLIDFPRRQTTQIYFKVTSLNYMTISARLLDDGHALEENMEERTFLGMFYGAILILMVFNLLLAAITRMRLFFIYGLYILSIAIFTGAADGFTPFYLHFLIVWTDGYQDMLTAAFSNILGLLFMLEFLEVRTWSKSLFKIVTVFAALVGVSILGLFFTIPSYGFPLLNLYGIVGLVLMITGGVLGTVRKIPQGVYYLLAYILFGVFIVVFILNLLRVIEYTFLVQYSIHLGYISSIIILSYGLGVRIYKLYKSDLLREQEKQHLIEQQRKELEVKVEERTRDILIKETNLRAILENTDSAIWLIDEQYQLIDYNNVFSRLCNEVYGTSPARNQLVLDITPLSAEKKRWKERYNEALQGKGGIFIDQNKISGQVHHFEIYTFPIDSGGQITGVSVFARDITIRVNALDQLKSQNKALQKVNKELDSFVYSASHDLKAPLASIAGLISLVRREEDLQSRQEYYDMVERSISRLDQFISDIIDYSRNARLDKEAEPVKFEETIREVFNDLAYMTDTRDIEKNISVTQNVIFKTDPTRLKVIFRNLISNAIKYGCSHEGNNRIDVSCDVSARKAMIKIQDYGPGISEVHRRKIFDMFYRADENGTGTGLGLYIVKETVEKLGGKIKLETEEGEGSTFIVEIPNAT</sequence>
<keyword evidence="6" id="KW-0902">Two-component regulatory system</keyword>
<dbReference type="CDD" id="cd00075">
    <property type="entry name" value="HATPase"/>
    <property type="match status" value="1"/>
</dbReference>
<reference evidence="9 10" key="1">
    <citation type="submission" date="2019-02" db="EMBL/GenBank/DDBJ databases">
        <authorList>
            <person name="Goldberg S.R."/>
            <person name="Haltli B.A."/>
            <person name="Correa H."/>
            <person name="Russell K.G."/>
        </authorList>
    </citation>
    <scope>NUCLEOTIDE SEQUENCE [LARGE SCALE GENOMIC DNA]</scope>
    <source>
        <strain evidence="9 10">JCM 16186</strain>
    </source>
</reference>
<evidence type="ECO:0000256" key="3">
    <source>
        <dbReference type="ARBA" id="ARBA00022553"/>
    </source>
</evidence>
<dbReference type="InterPro" id="IPR036097">
    <property type="entry name" value="HisK_dim/P_sf"/>
</dbReference>
<dbReference type="InterPro" id="IPR035965">
    <property type="entry name" value="PAS-like_dom_sf"/>
</dbReference>
<dbReference type="InterPro" id="IPR013656">
    <property type="entry name" value="PAS_4"/>
</dbReference>
<dbReference type="InterPro" id="IPR011623">
    <property type="entry name" value="7TMR_DISM_rcpt_extracell_dom1"/>
</dbReference>
<dbReference type="InterPro" id="IPR011622">
    <property type="entry name" value="7TMR_DISM_rcpt_extracell_dom2"/>
</dbReference>
<keyword evidence="5" id="KW-0418">Kinase</keyword>
<evidence type="ECO:0000313" key="10">
    <source>
        <dbReference type="Proteomes" id="UP000798808"/>
    </source>
</evidence>
<dbReference type="InterPro" id="IPR003661">
    <property type="entry name" value="HisK_dim/P_dom"/>
</dbReference>
<feature type="transmembrane region" description="Helical" evidence="7">
    <location>
        <begin position="278"/>
        <end position="301"/>
    </location>
</feature>
<dbReference type="PANTHER" id="PTHR43711:SF31">
    <property type="entry name" value="HISTIDINE KINASE"/>
    <property type="match status" value="1"/>
</dbReference>
<keyword evidence="7" id="KW-0472">Membrane</keyword>
<evidence type="ECO:0000259" key="8">
    <source>
        <dbReference type="PROSITE" id="PS50109"/>
    </source>
</evidence>
<dbReference type="Pfam" id="PF08448">
    <property type="entry name" value="PAS_4"/>
    <property type="match status" value="1"/>
</dbReference>
<dbReference type="Pfam" id="PF07696">
    <property type="entry name" value="7TMR-DISMED2"/>
    <property type="match status" value="1"/>
</dbReference>
<keyword evidence="4" id="KW-0808">Transferase</keyword>
<dbReference type="Gene3D" id="1.10.287.130">
    <property type="match status" value="1"/>
</dbReference>